<name>A0A7C5HB49_UNCW3</name>
<reference evidence="1" key="1">
    <citation type="journal article" date="2020" name="mSystems">
        <title>Genome- and Community-Level Interaction Insights into Carbon Utilization and Element Cycling Functions of Hydrothermarchaeota in Hydrothermal Sediment.</title>
        <authorList>
            <person name="Zhou Z."/>
            <person name="Liu Y."/>
            <person name="Xu W."/>
            <person name="Pan J."/>
            <person name="Luo Z.H."/>
            <person name="Li M."/>
        </authorList>
    </citation>
    <scope>NUCLEOTIDE SEQUENCE [LARGE SCALE GENOMIC DNA]</scope>
    <source>
        <strain evidence="1">HyVt-74</strain>
    </source>
</reference>
<gene>
    <name evidence="1" type="ORF">ENL19_00130</name>
</gene>
<dbReference type="AlphaFoldDB" id="A0A7C5HB49"/>
<organism evidence="1">
    <name type="scientific">candidate division WOR-3 bacterium</name>
    <dbReference type="NCBI Taxonomy" id="2052148"/>
    <lineage>
        <taxon>Bacteria</taxon>
        <taxon>Bacteria division WOR-3</taxon>
    </lineage>
</organism>
<sequence length="160" mass="18568">MVLKYCPQCGSEYNDEIEVCYDCEERLITQGEFQKRKEEEERFQEDAKSLVKVFILKNWFEADIIKGELEREGIPVLIRSFRDTAYDGIYIPQKGWGEVRVPEKDKKRAEETIDALENAFEKGEVSIPEKEELIACPYCEQEISLESKVCPLCGKKLTDA</sequence>
<dbReference type="Proteomes" id="UP000886110">
    <property type="component" value="Unassembled WGS sequence"/>
</dbReference>
<protein>
    <recommendedName>
        <fullName evidence="2">DUF2007 domain-containing protein</fullName>
    </recommendedName>
</protein>
<accession>A0A7C5HB49</accession>
<evidence type="ECO:0000313" key="1">
    <source>
        <dbReference type="EMBL" id="HHE04450.1"/>
    </source>
</evidence>
<evidence type="ECO:0008006" key="2">
    <source>
        <dbReference type="Google" id="ProtNLM"/>
    </source>
</evidence>
<comment type="caution">
    <text evidence="1">The sequence shown here is derived from an EMBL/GenBank/DDBJ whole genome shotgun (WGS) entry which is preliminary data.</text>
</comment>
<proteinExistence type="predicted"/>
<dbReference type="EMBL" id="DRTB01000010">
    <property type="protein sequence ID" value="HHE04450.1"/>
    <property type="molecule type" value="Genomic_DNA"/>
</dbReference>